<evidence type="ECO:0000256" key="1">
    <source>
        <dbReference type="ARBA" id="ARBA00023015"/>
    </source>
</evidence>
<sequence length="249" mass="26505">MQAVASASLDAKRLGKVFAVLERVDRSHDVAEFAGRTLEALGSVLGYRNTTFFAGPSYGGLFLDPSPLLEGTQRRLIREYRQRWDRHDVFARPAAAARLHRVSAVSVDAGDPAAPADRAYRDWLGGHGIESLTAIHVAPGGKQALFGIFGPRGTVGPVDLAVLRLLGRQLGAIARHLPASAAGQAGVPRLSPRLAEAAELVASGLTNAVVARTMGVTEDTVKKYVSRLLAETGTRSRTELALVLQRGRA</sequence>
<organism evidence="5 6">
    <name type="scientific">Pseudonocardia halophobica</name>
    <dbReference type="NCBI Taxonomy" id="29401"/>
    <lineage>
        <taxon>Bacteria</taxon>
        <taxon>Bacillati</taxon>
        <taxon>Actinomycetota</taxon>
        <taxon>Actinomycetes</taxon>
        <taxon>Pseudonocardiales</taxon>
        <taxon>Pseudonocardiaceae</taxon>
        <taxon>Pseudonocardia</taxon>
    </lineage>
</organism>
<keyword evidence="2" id="KW-0238">DNA-binding</keyword>
<dbReference type="GO" id="GO:0006355">
    <property type="term" value="P:regulation of DNA-templated transcription"/>
    <property type="evidence" value="ECO:0007669"/>
    <property type="project" value="InterPro"/>
</dbReference>
<reference evidence="5" key="1">
    <citation type="journal article" date="2014" name="Int. J. Syst. Evol. Microbiol.">
        <title>Complete genome sequence of Corynebacterium casei LMG S-19264T (=DSM 44701T), isolated from a smear-ripened cheese.</title>
        <authorList>
            <consortium name="US DOE Joint Genome Institute (JGI-PGF)"/>
            <person name="Walter F."/>
            <person name="Albersmeier A."/>
            <person name="Kalinowski J."/>
            <person name="Ruckert C."/>
        </authorList>
    </citation>
    <scope>NUCLEOTIDE SEQUENCE</scope>
    <source>
        <strain evidence="5">VKM Ac-1069</strain>
    </source>
</reference>
<dbReference type="InterPro" id="IPR036388">
    <property type="entry name" value="WH-like_DNA-bd_sf"/>
</dbReference>
<gene>
    <name evidence="5" type="ORF">GCM10017577_08860</name>
</gene>
<proteinExistence type="predicted"/>
<dbReference type="PANTHER" id="PTHR43214:SF41">
    <property type="entry name" value="NITRATE_NITRITE RESPONSE REGULATOR PROTEIN NARP"/>
    <property type="match status" value="1"/>
</dbReference>
<dbReference type="AlphaFoldDB" id="A0A9W6NUR9"/>
<dbReference type="Gene3D" id="1.10.10.10">
    <property type="entry name" value="Winged helix-like DNA-binding domain superfamily/Winged helix DNA-binding domain"/>
    <property type="match status" value="1"/>
</dbReference>
<dbReference type="GO" id="GO:0003677">
    <property type="term" value="F:DNA binding"/>
    <property type="evidence" value="ECO:0007669"/>
    <property type="project" value="UniProtKB-KW"/>
</dbReference>
<dbReference type="RefSeq" id="WP_051736695.1">
    <property type="nucleotide sequence ID" value="NZ_BAAAUZ010000013.1"/>
</dbReference>
<dbReference type="PROSITE" id="PS50043">
    <property type="entry name" value="HTH_LUXR_2"/>
    <property type="match status" value="1"/>
</dbReference>
<evidence type="ECO:0000256" key="2">
    <source>
        <dbReference type="ARBA" id="ARBA00023125"/>
    </source>
</evidence>
<dbReference type="CDD" id="cd06170">
    <property type="entry name" value="LuxR_C_like"/>
    <property type="match status" value="1"/>
</dbReference>
<dbReference type="InterPro" id="IPR039420">
    <property type="entry name" value="WalR-like"/>
</dbReference>
<evidence type="ECO:0000259" key="4">
    <source>
        <dbReference type="PROSITE" id="PS50043"/>
    </source>
</evidence>
<accession>A0A9W6NUR9</accession>
<reference evidence="5" key="2">
    <citation type="submission" date="2023-01" db="EMBL/GenBank/DDBJ databases">
        <authorList>
            <person name="Sun Q."/>
            <person name="Evtushenko L."/>
        </authorList>
    </citation>
    <scope>NUCLEOTIDE SEQUENCE</scope>
    <source>
        <strain evidence="5">VKM Ac-1069</strain>
    </source>
</reference>
<protein>
    <recommendedName>
        <fullName evidence="4">HTH luxR-type domain-containing protein</fullName>
    </recommendedName>
</protein>
<dbReference type="InterPro" id="IPR000792">
    <property type="entry name" value="Tscrpt_reg_LuxR_C"/>
</dbReference>
<name>A0A9W6NUR9_9PSEU</name>
<feature type="domain" description="HTH luxR-type" evidence="4">
    <location>
        <begin position="183"/>
        <end position="248"/>
    </location>
</feature>
<keyword evidence="1" id="KW-0805">Transcription regulation</keyword>
<keyword evidence="6" id="KW-1185">Reference proteome</keyword>
<dbReference type="SUPFAM" id="SSF46894">
    <property type="entry name" value="C-terminal effector domain of the bipartite response regulators"/>
    <property type="match status" value="1"/>
</dbReference>
<keyword evidence="3" id="KW-0804">Transcription</keyword>
<dbReference type="Proteomes" id="UP001143463">
    <property type="component" value="Unassembled WGS sequence"/>
</dbReference>
<dbReference type="PRINTS" id="PR00038">
    <property type="entry name" value="HTHLUXR"/>
</dbReference>
<dbReference type="PANTHER" id="PTHR43214">
    <property type="entry name" value="TWO-COMPONENT RESPONSE REGULATOR"/>
    <property type="match status" value="1"/>
</dbReference>
<evidence type="ECO:0000313" key="5">
    <source>
        <dbReference type="EMBL" id="GLL09746.1"/>
    </source>
</evidence>
<dbReference type="SMART" id="SM00421">
    <property type="entry name" value="HTH_LUXR"/>
    <property type="match status" value="1"/>
</dbReference>
<evidence type="ECO:0000313" key="6">
    <source>
        <dbReference type="Proteomes" id="UP001143463"/>
    </source>
</evidence>
<dbReference type="InterPro" id="IPR016032">
    <property type="entry name" value="Sig_transdc_resp-reg_C-effctor"/>
</dbReference>
<dbReference type="Pfam" id="PF00196">
    <property type="entry name" value="GerE"/>
    <property type="match status" value="1"/>
</dbReference>
<dbReference type="EMBL" id="BSFQ01000002">
    <property type="protein sequence ID" value="GLL09746.1"/>
    <property type="molecule type" value="Genomic_DNA"/>
</dbReference>
<evidence type="ECO:0000256" key="3">
    <source>
        <dbReference type="ARBA" id="ARBA00023163"/>
    </source>
</evidence>
<comment type="caution">
    <text evidence="5">The sequence shown here is derived from an EMBL/GenBank/DDBJ whole genome shotgun (WGS) entry which is preliminary data.</text>
</comment>